<dbReference type="GO" id="GO:0050661">
    <property type="term" value="F:NADP binding"/>
    <property type="evidence" value="ECO:0007669"/>
    <property type="project" value="InterPro"/>
</dbReference>
<sequence length="95" mass="10159">MALRTHIFDVLEGELERVRKRGDSSDATEKALRHLVSVLVHQPSVRARELARQGEGARVVDAVQALFGLDVEMPAAVSSPVAVALSRTAEAGQAS</sequence>
<keyword evidence="3" id="KW-1185">Reference proteome</keyword>
<dbReference type="Proteomes" id="UP000195062">
    <property type="component" value="Unassembled WGS sequence"/>
</dbReference>
<dbReference type="EMBL" id="MDHH01000004">
    <property type="protein sequence ID" value="OUE01019.1"/>
    <property type="molecule type" value="Genomic_DNA"/>
</dbReference>
<protein>
    <submittedName>
        <fullName evidence="2">Glutamyl-tRNA reductase</fullName>
    </submittedName>
</protein>
<gene>
    <name evidence="2" type="ORF">CMMCAS07_16385</name>
</gene>
<feature type="domain" description="Tetrapyrrole biosynthesis glutamyl-tRNA reductase dimerisation" evidence="1">
    <location>
        <begin position="2"/>
        <end position="69"/>
    </location>
</feature>
<dbReference type="AlphaFoldDB" id="A0A251XF22"/>
<evidence type="ECO:0000313" key="2">
    <source>
        <dbReference type="EMBL" id="OUE01019.1"/>
    </source>
</evidence>
<evidence type="ECO:0000259" key="1">
    <source>
        <dbReference type="Pfam" id="PF00745"/>
    </source>
</evidence>
<dbReference type="GO" id="GO:0008883">
    <property type="term" value="F:glutamyl-tRNA reductase activity"/>
    <property type="evidence" value="ECO:0007669"/>
    <property type="project" value="InterPro"/>
</dbReference>
<reference evidence="2 3" key="1">
    <citation type="submission" date="2016-08" db="EMBL/GenBank/DDBJ databases">
        <title>Genome sequence of Clavibacter michiganensis subsp. michiganensis strain CASJ007.</title>
        <authorList>
            <person name="Thapa S.P."/>
            <person name="Coaker G."/>
        </authorList>
    </citation>
    <scope>NUCLEOTIDE SEQUENCE [LARGE SCALE GENOMIC DNA]</scope>
    <source>
        <strain evidence="2">CASJ007</strain>
    </source>
</reference>
<proteinExistence type="predicted"/>
<dbReference type="InterPro" id="IPR015896">
    <property type="entry name" value="4pyrrol_synth_GluRdtase_dimer"/>
</dbReference>
<dbReference type="InterPro" id="IPR036453">
    <property type="entry name" value="GluRdtase_dimer_dom_sf"/>
</dbReference>
<dbReference type="Pfam" id="PF00745">
    <property type="entry name" value="GlutR_dimer"/>
    <property type="match status" value="1"/>
</dbReference>
<dbReference type="SUPFAM" id="SSF69075">
    <property type="entry name" value="Glutamyl tRNA-reductase dimerization domain"/>
    <property type="match status" value="1"/>
</dbReference>
<dbReference type="GO" id="GO:0033014">
    <property type="term" value="P:tetrapyrrole biosynthetic process"/>
    <property type="evidence" value="ECO:0007669"/>
    <property type="project" value="InterPro"/>
</dbReference>
<organism evidence="2 3">
    <name type="scientific">Clavibacter michiganensis subsp. michiganensis</name>
    <dbReference type="NCBI Taxonomy" id="33013"/>
    <lineage>
        <taxon>Bacteria</taxon>
        <taxon>Bacillati</taxon>
        <taxon>Actinomycetota</taxon>
        <taxon>Actinomycetes</taxon>
        <taxon>Micrococcales</taxon>
        <taxon>Microbacteriaceae</taxon>
        <taxon>Clavibacter</taxon>
    </lineage>
</organism>
<comment type="caution">
    <text evidence="2">The sequence shown here is derived from an EMBL/GenBank/DDBJ whole genome shotgun (WGS) entry which is preliminary data.</text>
</comment>
<name>A0A251XF22_CLAMM</name>
<evidence type="ECO:0000313" key="3">
    <source>
        <dbReference type="Proteomes" id="UP000195062"/>
    </source>
</evidence>
<accession>A0A251XF22</accession>